<evidence type="ECO:0000313" key="5">
    <source>
        <dbReference type="EMBL" id="HIX95538.1"/>
    </source>
</evidence>
<dbReference type="AlphaFoldDB" id="A0A9D1Y1L3"/>
<dbReference type="SUPFAM" id="SSF46785">
    <property type="entry name" value="Winged helix' DNA-binding domain"/>
    <property type="match status" value="1"/>
</dbReference>
<dbReference type="InterPro" id="IPR000524">
    <property type="entry name" value="Tscrpt_reg_HTH_GntR"/>
</dbReference>
<dbReference type="GO" id="GO:0003700">
    <property type="term" value="F:DNA-binding transcription factor activity"/>
    <property type="evidence" value="ECO:0007669"/>
    <property type="project" value="InterPro"/>
</dbReference>
<evidence type="ECO:0000256" key="2">
    <source>
        <dbReference type="ARBA" id="ARBA00023125"/>
    </source>
</evidence>
<dbReference type="PROSITE" id="PS50949">
    <property type="entry name" value="HTH_GNTR"/>
    <property type="match status" value="1"/>
</dbReference>
<organism evidence="5 6">
    <name type="scientific">Candidatus Gemmiger excrementipullorum</name>
    <dbReference type="NCBI Taxonomy" id="2838610"/>
    <lineage>
        <taxon>Bacteria</taxon>
        <taxon>Bacillati</taxon>
        <taxon>Bacillota</taxon>
        <taxon>Clostridia</taxon>
        <taxon>Eubacteriales</taxon>
        <taxon>Gemmiger</taxon>
    </lineage>
</organism>
<dbReference type="Pfam" id="PF07729">
    <property type="entry name" value="FCD"/>
    <property type="match status" value="1"/>
</dbReference>
<name>A0A9D1Y1L3_9FIRM</name>
<sequence>MDLLVPAPRRGENNRAYACRVLRMNIMTLRLAPGAPLNEAELAACLQMSRTPVHEAITALHGDWLVEVFPQRGTRVSRIDPALVKEGYSTRLLLESALLQDVAGKIGRSQVAQLLECMRRQDALRGRMPDAVDEFIQLDDEFHRMMYFFGGRSHTWHAIRGLVSHYDRLRYLDALDGELDFDRVTTQHRAFCDYLLMGLPDDVAPQQVLGAHLTSYRGNLMDKMARHPGFFTLQGG</sequence>
<dbReference type="Gene3D" id="1.20.120.530">
    <property type="entry name" value="GntR ligand-binding domain-like"/>
    <property type="match status" value="1"/>
</dbReference>
<dbReference type="InterPro" id="IPR036390">
    <property type="entry name" value="WH_DNA-bd_sf"/>
</dbReference>
<keyword evidence="1" id="KW-0805">Transcription regulation</keyword>
<evidence type="ECO:0000256" key="3">
    <source>
        <dbReference type="ARBA" id="ARBA00023163"/>
    </source>
</evidence>
<comment type="caution">
    <text evidence="5">The sequence shown here is derived from an EMBL/GenBank/DDBJ whole genome shotgun (WGS) entry which is preliminary data.</text>
</comment>
<evidence type="ECO:0000256" key="1">
    <source>
        <dbReference type="ARBA" id="ARBA00023015"/>
    </source>
</evidence>
<dbReference type="Pfam" id="PF00392">
    <property type="entry name" value="GntR"/>
    <property type="match status" value="1"/>
</dbReference>
<dbReference type="Gene3D" id="1.10.10.10">
    <property type="entry name" value="Winged helix-like DNA-binding domain superfamily/Winged helix DNA-binding domain"/>
    <property type="match status" value="1"/>
</dbReference>
<gene>
    <name evidence="5" type="ORF">H9846_08790</name>
</gene>
<dbReference type="SUPFAM" id="SSF48008">
    <property type="entry name" value="GntR ligand-binding domain-like"/>
    <property type="match status" value="1"/>
</dbReference>
<evidence type="ECO:0000313" key="6">
    <source>
        <dbReference type="Proteomes" id="UP000886751"/>
    </source>
</evidence>
<accession>A0A9D1Y1L3</accession>
<proteinExistence type="predicted"/>
<dbReference type="PANTHER" id="PTHR43537">
    <property type="entry name" value="TRANSCRIPTIONAL REGULATOR, GNTR FAMILY"/>
    <property type="match status" value="1"/>
</dbReference>
<reference evidence="5" key="1">
    <citation type="journal article" date="2021" name="PeerJ">
        <title>Extensive microbial diversity within the chicken gut microbiome revealed by metagenomics and culture.</title>
        <authorList>
            <person name="Gilroy R."/>
            <person name="Ravi A."/>
            <person name="Getino M."/>
            <person name="Pursley I."/>
            <person name="Horton D.L."/>
            <person name="Alikhan N.F."/>
            <person name="Baker D."/>
            <person name="Gharbi K."/>
            <person name="Hall N."/>
            <person name="Watson M."/>
            <person name="Adriaenssens E.M."/>
            <person name="Foster-Nyarko E."/>
            <person name="Jarju S."/>
            <person name="Secka A."/>
            <person name="Antonio M."/>
            <person name="Oren A."/>
            <person name="Chaudhuri R.R."/>
            <person name="La Ragione R."/>
            <person name="Hildebrand F."/>
            <person name="Pallen M.J."/>
        </authorList>
    </citation>
    <scope>NUCLEOTIDE SEQUENCE</scope>
    <source>
        <strain evidence="5">ChiHecec2B26-7398</strain>
    </source>
</reference>
<dbReference type="SMART" id="SM00345">
    <property type="entry name" value="HTH_GNTR"/>
    <property type="match status" value="1"/>
</dbReference>
<dbReference type="Proteomes" id="UP000886751">
    <property type="component" value="Unassembled WGS sequence"/>
</dbReference>
<dbReference type="SMART" id="SM00895">
    <property type="entry name" value="FCD"/>
    <property type="match status" value="1"/>
</dbReference>
<dbReference type="EMBL" id="DXEI01000130">
    <property type="protein sequence ID" value="HIX95538.1"/>
    <property type="molecule type" value="Genomic_DNA"/>
</dbReference>
<dbReference type="InterPro" id="IPR008920">
    <property type="entry name" value="TF_FadR/GntR_C"/>
</dbReference>
<dbReference type="InterPro" id="IPR036388">
    <property type="entry name" value="WH-like_DNA-bd_sf"/>
</dbReference>
<protein>
    <submittedName>
        <fullName evidence="5">GntR family transcriptional regulator</fullName>
    </submittedName>
</protein>
<keyword evidence="3" id="KW-0804">Transcription</keyword>
<dbReference type="PANTHER" id="PTHR43537:SF51">
    <property type="entry name" value="HTH-TYPE TRANSCRIPTIONAL REGULATOR LGOR-RELATED"/>
    <property type="match status" value="1"/>
</dbReference>
<feature type="domain" description="HTH gntR-type" evidence="4">
    <location>
        <begin position="12"/>
        <end position="79"/>
    </location>
</feature>
<reference evidence="5" key="2">
    <citation type="submission" date="2021-04" db="EMBL/GenBank/DDBJ databases">
        <authorList>
            <person name="Gilroy R."/>
        </authorList>
    </citation>
    <scope>NUCLEOTIDE SEQUENCE</scope>
    <source>
        <strain evidence="5">ChiHecec2B26-7398</strain>
    </source>
</reference>
<keyword evidence="2" id="KW-0238">DNA-binding</keyword>
<dbReference type="InterPro" id="IPR011711">
    <property type="entry name" value="GntR_C"/>
</dbReference>
<dbReference type="GO" id="GO:0003677">
    <property type="term" value="F:DNA binding"/>
    <property type="evidence" value="ECO:0007669"/>
    <property type="project" value="UniProtKB-KW"/>
</dbReference>
<evidence type="ECO:0000259" key="4">
    <source>
        <dbReference type="PROSITE" id="PS50949"/>
    </source>
</evidence>